<dbReference type="InterPro" id="IPR027553">
    <property type="entry name" value="Heavy_Cys"/>
</dbReference>
<dbReference type="GeneID" id="33317044"/>
<organism evidence="2 3">
    <name type="scientific">Thermococcus siculi</name>
    <dbReference type="NCBI Taxonomy" id="72803"/>
    <lineage>
        <taxon>Archaea</taxon>
        <taxon>Methanobacteriati</taxon>
        <taxon>Methanobacteriota</taxon>
        <taxon>Thermococci</taxon>
        <taxon>Thermococcales</taxon>
        <taxon>Thermococcaceae</taxon>
        <taxon>Thermococcus</taxon>
    </lineage>
</organism>
<accession>A0A2Z2MW51</accession>
<keyword evidence="3" id="KW-1185">Reference proteome</keyword>
<dbReference type="OrthoDB" id="31553at2157"/>
<reference evidence="2 3" key="1">
    <citation type="submission" date="2016-04" db="EMBL/GenBank/DDBJ databases">
        <title>Complete genome sequence of Thermococcus siculi type strain RG-20.</title>
        <authorList>
            <person name="Oger P.M."/>
        </authorList>
    </citation>
    <scope>NUCLEOTIDE SEQUENCE [LARGE SCALE GENOMIC DNA]</scope>
    <source>
        <strain evidence="2 3">RG-20</strain>
    </source>
</reference>
<evidence type="ECO:0000256" key="1">
    <source>
        <dbReference type="SAM" id="Phobius"/>
    </source>
</evidence>
<proteinExistence type="predicted"/>
<feature type="transmembrane region" description="Helical" evidence="1">
    <location>
        <begin position="373"/>
        <end position="394"/>
    </location>
</feature>
<keyword evidence="1" id="KW-0812">Transmembrane</keyword>
<protein>
    <recommendedName>
        <fullName evidence="4">Eight-cysteine-cluster domain-containing protein</fullName>
    </recommendedName>
</protein>
<dbReference type="NCBIfam" id="TIGR04289">
    <property type="entry name" value="heavy_Cys"/>
    <property type="match status" value="1"/>
</dbReference>
<dbReference type="NCBIfam" id="TIGR04292">
    <property type="entry name" value="heavy_Cys_CGP"/>
    <property type="match status" value="1"/>
</dbReference>
<evidence type="ECO:0000313" key="3">
    <source>
        <dbReference type="Proteomes" id="UP000250125"/>
    </source>
</evidence>
<sequence>MKRLAALAILLIFAITPIVNACMSPADSYAVEVVLNKPGVAYDVGRLDQAQNVAFEDGTYLYRSHHDPRLYVMVWNASDGPHVRVQIPVEWREESVSVASLNVSIIVTNETLKKLRSDGWNVVNNATFERNGVKIALSPVKGSECTSDADCATGGCSGEVCAPKEEASKIVTPCVYREWYSCLGMTGCGCVNGMCTWKPNPAFEACLRDHGIDPARVIRAGYFEMRVEAINESDDEVNAAVRDFLGAFGISCNAPLTLVKTSVSRLSPEVEPSEVNASEALLAELRWLMDNGVVNLSDSDLEAIAGVAEWGYSGHNSHIGWYETENGGHAWIPYHKSKNPRLVKCFSRTFPTYEIPNGTAYFEANTSTTVNTLTGLTVCGPGLVVLALLLVPLIRRR</sequence>
<keyword evidence="1" id="KW-0472">Membrane</keyword>
<dbReference type="AlphaFoldDB" id="A0A2Z2MW51"/>
<gene>
    <name evidence="2" type="ORF">A3L11_02360</name>
</gene>
<dbReference type="KEGG" id="tsl:A3L11_02360"/>
<name>A0A2Z2MW51_9EURY</name>
<dbReference type="InterPro" id="IPR027556">
    <property type="entry name" value="Heavy_Cys_CGP"/>
</dbReference>
<dbReference type="RefSeq" id="WP_088855368.1">
    <property type="nucleotide sequence ID" value="NZ_CP015103.1"/>
</dbReference>
<keyword evidence="1" id="KW-1133">Transmembrane helix</keyword>
<evidence type="ECO:0000313" key="2">
    <source>
        <dbReference type="EMBL" id="ASJ08130.1"/>
    </source>
</evidence>
<dbReference type="EMBL" id="CP015103">
    <property type="protein sequence ID" value="ASJ08130.1"/>
    <property type="molecule type" value="Genomic_DNA"/>
</dbReference>
<evidence type="ECO:0008006" key="4">
    <source>
        <dbReference type="Google" id="ProtNLM"/>
    </source>
</evidence>
<dbReference type="Proteomes" id="UP000250125">
    <property type="component" value="Chromosome"/>
</dbReference>